<dbReference type="GO" id="GO:0043130">
    <property type="term" value="F:ubiquitin binding"/>
    <property type="evidence" value="ECO:0007669"/>
    <property type="project" value="InterPro"/>
</dbReference>
<dbReference type="PROSITE" id="PS50828">
    <property type="entry name" value="SMR"/>
    <property type="match status" value="1"/>
</dbReference>
<feature type="region of interest" description="Disordered" evidence="1">
    <location>
        <begin position="369"/>
        <end position="390"/>
    </location>
</feature>
<feature type="domain" description="CUE" evidence="3">
    <location>
        <begin position="515"/>
        <end position="558"/>
    </location>
</feature>
<evidence type="ECO:0000259" key="3">
    <source>
        <dbReference type="PROSITE" id="PS51140"/>
    </source>
</evidence>
<dbReference type="Gene3D" id="1.10.8.10">
    <property type="entry name" value="DNA helicase RuvA subunit, C-terminal domain"/>
    <property type="match status" value="1"/>
</dbReference>
<gene>
    <name evidence="4" type="ORF">BGZ80_010441</name>
</gene>
<feature type="region of interest" description="Disordered" evidence="1">
    <location>
        <begin position="402"/>
        <end position="434"/>
    </location>
</feature>
<feature type="compositionally biased region" description="Low complexity" evidence="1">
    <location>
        <begin position="82"/>
        <end position="96"/>
    </location>
</feature>
<proteinExistence type="predicted"/>
<feature type="non-terminal residue" evidence="4">
    <location>
        <position position="721"/>
    </location>
</feature>
<dbReference type="SMART" id="SM00546">
    <property type="entry name" value="CUE"/>
    <property type="match status" value="2"/>
</dbReference>
<dbReference type="CDD" id="cd14279">
    <property type="entry name" value="CUE"/>
    <property type="match status" value="2"/>
</dbReference>
<dbReference type="EMBL" id="JAAAID010000726">
    <property type="protein sequence ID" value="KAG0014441.1"/>
    <property type="molecule type" value="Genomic_DNA"/>
</dbReference>
<dbReference type="InterPro" id="IPR002625">
    <property type="entry name" value="Smr_dom"/>
</dbReference>
<feature type="compositionally biased region" description="Low complexity" evidence="1">
    <location>
        <begin position="148"/>
        <end position="158"/>
    </location>
</feature>
<sequence length="721" mass="78676">MDPQEKLEAMFCPRLDSALVASIYNDTGDFKTSISILSTLAASTPSGLDTRGSSSSAGQLTDTTTNNNQPSTFAEKNKKTSESNINNNSSNSNKKNILIWSEQVANSNTTASSSSPRSGGYKQGLVTNNSSFQQPNSPATRSDVVPPAGSGASTAASSQKKTFRAARNLTYLKKHGLVDEPEQELEISSSAEDSDDGEVYEDAVVEQLHPEEEEEDHYTIHSLKTEQKSQTEKKAKRNRNRKQAAAKVNSTSSAPPPTTSQSGKWSRGISNIEVSDQLAGLHISGQQSAEEDEDEFESCEDDDDDDTQEPTDDRTLIKSEELEFLKSCFPDREHSDEYLAEVLNDSHRDLEKAVEMILSQMFLDNEQVETSSNGSHYSSGSQATNSTSTTVSSLDDAFFRGAQKSKKKKKRSEGHESAWGANRHLQSAWDGPTDALSKTINGQDELLIPESNEWATFEHQISTLMNIFHTVSRATIVSEYHANSANLFKTVDSLEKRLKDEDHYGSGPGLARQSQFDMSLAQLVEMFPDHTTAGLKKILIYNGGNIQDAMNAVLAADIARGEQSSKSQQHAPSPWTSSSSSKRGTVIPVQASISFADKNHVPNPTSNGNRLKSLPSTSNPFPGGPRPFPNTLLDSANTELYNDDDDPVWCRQRAHEVLEQRNELFRKAAQAYQAAKGKGGGMSGIAAYYADEGKNLENNNPNLVDLHGLTVSEAQTVVKEA</sequence>
<evidence type="ECO:0000259" key="2">
    <source>
        <dbReference type="PROSITE" id="PS50828"/>
    </source>
</evidence>
<dbReference type="PANTHER" id="PTHR46535:SF1">
    <property type="entry name" value="NEDD4-BINDING PROTEIN 2"/>
    <property type="match status" value="1"/>
</dbReference>
<dbReference type="GO" id="GO:0005634">
    <property type="term" value="C:nucleus"/>
    <property type="evidence" value="ECO:0007669"/>
    <property type="project" value="TreeGrafter"/>
</dbReference>
<feature type="compositionally biased region" description="Polar residues" evidence="1">
    <location>
        <begin position="125"/>
        <end position="140"/>
    </location>
</feature>
<dbReference type="SUPFAM" id="SSF46934">
    <property type="entry name" value="UBA-like"/>
    <property type="match status" value="1"/>
</dbReference>
<accession>A0A9P6MUR0</accession>
<feature type="region of interest" description="Disordered" evidence="1">
    <location>
        <begin position="284"/>
        <end position="319"/>
    </location>
</feature>
<dbReference type="InterPro" id="IPR052772">
    <property type="entry name" value="Endo/PolyKinase_Domain-Protein"/>
</dbReference>
<dbReference type="Proteomes" id="UP000703661">
    <property type="component" value="Unassembled WGS sequence"/>
</dbReference>
<feature type="compositionally biased region" description="Polar residues" evidence="1">
    <location>
        <begin position="562"/>
        <end position="576"/>
    </location>
</feature>
<feature type="region of interest" description="Disordered" evidence="1">
    <location>
        <begin position="561"/>
        <end position="639"/>
    </location>
</feature>
<evidence type="ECO:0000313" key="4">
    <source>
        <dbReference type="EMBL" id="KAG0014441.1"/>
    </source>
</evidence>
<feature type="compositionally biased region" description="Polar residues" evidence="1">
    <location>
        <begin position="602"/>
        <end position="618"/>
    </location>
</feature>
<comment type="caution">
    <text evidence="4">The sequence shown here is derived from an EMBL/GenBank/DDBJ whole genome shotgun (WGS) entry which is preliminary data.</text>
</comment>
<feature type="compositionally biased region" description="Low complexity" evidence="1">
    <location>
        <begin position="371"/>
        <end position="381"/>
    </location>
</feature>
<evidence type="ECO:0008006" key="6">
    <source>
        <dbReference type="Google" id="ProtNLM"/>
    </source>
</evidence>
<keyword evidence="5" id="KW-1185">Reference proteome</keyword>
<reference evidence="4" key="1">
    <citation type="journal article" date="2020" name="Fungal Divers.">
        <title>Resolving the Mortierellaceae phylogeny through synthesis of multi-gene phylogenetics and phylogenomics.</title>
        <authorList>
            <person name="Vandepol N."/>
            <person name="Liber J."/>
            <person name="Desiro A."/>
            <person name="Na H."/>
            <person name="Kennedy M."/>
            <person name="Barry K."/>
            <person name="Grigoriev I.V."/>
            <person name="Miller A.N."/>
            <person name="O'Donnell K."/>
            <person name="Stajich J.E."/>
            <person name="Bonito G."/>
        </authorList>
    </citation>
    <scope>NUCLEOTIDE SEQUENCE</scope>
    <source>
        <strain evidence="4">NRRL 2769</strain>
    </source>
</reference>
<dbReference type="AlphaFoldDB" id="A0A9P6MUR0"/>
<dbReference type="PROSITE" id="PS51140">
    <property type="entry name" value="CUE"/>
    <property type="match status" value="1"/>
</dbReference>
<dbReference type="InterPro" id="IPR003892">
    <property type="entry name" value="CUE"/>
</dbReference>
<feature type="compositionally biased region" description="Acidic residues" evidence="1">
    <location>
        <begin position="289"/>
        <end position="310"/>
    </location>
</feature>
<name>A0A9P6MUR0_9FUNG</name>
<protein>
    <recommendedName>
        <fullName evidence="6">CUE domain-containing protein</fullName>
    </recommendedName>
</protein>
<dbReference type="InterPro" id="IPR009060">
    <property type="entry name" value="UBA-like_sf"/>
</dbReference>
<feature type="region of interest" description="Disordered" evidence="1">
    <location>
        <begin position="43"/>
        <end position="96"/>
    </location>
</feature>
<feature type="compositionally biased region" description="Polar residues" evidence="1">
    <location>
        <begin position="43"/>
        <end position="74"/>
    </location>
</feature>
<feature type="region of interest" description="Disordered" evidence="1">
    <location>
        <begin position="108"/>
        <end position="161"/>
    </location>
</feature>
<evidence type="ECO:0000256" key="1">
    <source>
        <dbReference type="SAM" id="MobiDB-lite"/>
    </source>
</evidence>
<feature type="compositionally biased region" description="Basic residues" evidence="1">
    <location>
        <begin position="403"/>
        <end position="412"/>
    </location>
</feature>
<feature type="compositionally biased region" description="Basic residues" evidence="1">
    <location>
        <begin position="234"/>
        <end position="244"/>
    </location>
</feature>
<evidence type="ECO:0000313" key="5">
    <source>
        <dbReference type="Proteomes" id="UP000703661"/>
    </source>
</evidence>
<feature type="region of interest" description="Disordered" evidence="1">
    <location>
        <begin position="174"/>
        <end position="268"/>
    </location>
</feature>
<feature type="domain" description="Smr" evidence="2">
    <location>
        <begin position="704"/>
        <end position="721"/>
    </location>
</feature>
<dbReference type="GO" id="GO:0004519">
    <property type="term" value="F:endonuclease activity"/>
    <property type="evidence" value="ECO:0007669"/>
    <property type="project" value="TreeGrafter"/>
</dbReference>
<organism evidence="4 5">
    <name type="scientific">Entomortierella chlamydospora</name>
    <dbReference type="NCBI Taxonomy" id="101097"/>
    <lineage>
        <taxon>Eukaryota</taxon>
        <taxon>Fungi</taxon>
        <taxon>Fungi incertae sedis</taxon>
        <taxon>Mucoromycota</taxon>
        <taxon>Mortierellomycotina</taxon>
        <taxon>Mortierellomycetes</taxon>
        <taxon>Mortierellales</taxon>
        <taxon>Mortierellaceae</taxon>
        <taxon>Entomortierella</taxon>
    </lineage>
</organism>
<dbReference type="PANTHER" id="PTHR46535">
    <property type="entry name" value="NEDD4-BINDING PROTEIN 2"/>
    <property type="match status" value="1"/>
</dbReference>
<feature type="compositionally biased region" description="Acidic residues" evidence="1">
    <location>
        <begin position="192"/>
        <end position="204"/>
    </location>
</feature>
<feature type="compositionally biased region" description="Basic and acidic residues" evidence="1">
    <location>
        <begin position="217"/>
        <end position="233"/>
    </location>
</feature>